<evidence type="ECO:0000259" key="5">
    <source>
        <dbReference type="PROSITE" id="PS50110"/>
    </source>
</evidence>
<dbReference type="Proteomes" id="UP000280668">
    <property type="component" value="Unassembled WGS sequence"/>
</dbReference>
<evidence type="ECO:0000256" key="2">
    <source>
        <dbReference type="ARBA" id="ARBA00023125"/>
    </source>
</evidence>
<dbReference type="InterPro" id="IPR001789">
    <property type="entry name" value="Sig_transdc_resp-reg_receiver"/>
</dbReference>
<dbReference type="Pfam" id="PF00196">
    <property type="entry name" value="GerE"/>
    <property type="match status" value="1"/>
</dbReference>
<dbReference type="PROSITE" id="PS50043">
    <property type="entry name" value="HTH_LUXR_2"/>
    <property type="match status" value="1"/>
</dbReference>
<keyword evidence="2" id="KW-0238">DNA-binding</keyword>
<dbReference type="SUPFAM" id="SSF52172">
    <property type="entry name" value="CheY-like"/>
    <property type="match status" value="1"/>
</dbReference>
<keyword evidence="7" id="KW-1185">Reference proteome</keyword>
<name>A0A3N2BC65_9MICO</name>
<dbReference type="AlphaFoldDB" id="A0A3N2BC65"/>
<dbReference type="InterPro" id="IPR016032">
    <property type="entry name" value="Sig_transdc_resp-reg_C-effctor"/>
</dbReference>
<accession>A0A3N2BC65</accession>
<dbReference type="InterPro" id="IPR011006">
    <property type="entry name" value="CheY-like_superfamily"/>
</dbReference>
<dbReference type="GO" id="GO:0006355">
    <property type="term" value="P:regulation of DNA-templated transcription"/>
    <property type="evidence" value="ECO:0007669"/>
    <property type="project" value="InterPro"/>
</dbReference>
<reference evidence="6 7" key="1">
    <citation type="submission" date="2018-11" db="EMBL/GenBank/DDBJ databases">
        <title>Sequencing the genomes of 1000 actinobacteria strains.</title>
        <authorList>
            <person name="Klenk H.-P."/>
        </authorList>
    </citation>
    <scope>NUCLEOTIDE SEQUENCE [LARGE SCALE GENOMIC DNA]</scope>
    <source>
        <strain evidence="6 7">DSM 11294</strain>
    </source>
</reference>
<dbReference type="InterPro" id="IPR058245">
    <property type="entry name" value="NreC/VraR/RcsB-like_REC"/>
</dbReference>
<dbReference type="CDD" id="cd17535">
    <property type="entry name" value="REC_NarL-like"/>
    <property type="match status" value="1"/>
</dbReference>
<dbReference type="CDD" id="cd06170">
    <property type="entry name" value="LuxR_C_like"/>
    <property type="match status" value="1"/>
</dbReference>
<evidence type="ECO:0000313" key="7">
    <source>
        <dbReference type="Proteomes" id="UP000280668"/>
    </source>
</evidence>
<protein>
    <submittedName>
        <fullName evidence="6">LuxR family two component transcriptional regulator</fullName>
    </submittedName>
</protein>
<evidence type="ECO:0000256" key="1">
    <source>
        <dbReference type="ARBA" id="ARBA00022553"/>
    </source>
</evidence>
<dbReference type="PROSITE" id="PS50110">
    <property type="entry name" value="RESPONSE_REGULATORY"/>
    <property type="match status" value="1"/>
</dbReference>
<dbReference type="SMART" id="SM00448">
    <property type="entry name" value="REC"/>
    <property type="match status" value="1"/>
</dbReference>
<dbReference type="GO" id="GO:0000160">
    <property type="term" value="P:phosphorelay signal transduction system"/>
    <property type="evidence" value="ECO:0007669"/>
    <property type="project" value="InterPro"/>
</dbReference>
<evidence type="ECO:0000256" key="3">
    <source>
        <dbReference type="PROSITE-ProRule" id="PRU00169"/>
    </source>
</evidence>
<feature type="domain" description="Response regulatory" evidence="5">
    <location>
        <begin position="2"/>
        <end position="115"/>
    </location>
</feature>
<dbReference type="PANTHER" id="PTHR43214:SF42">
    <property type="entry name" value="TRANSCRIPTIONAL REGULATORY PROTEIN DESR"/>
    <property type="match status" value="1"/>
</dbReference>
<proteinExistence type="predicted"/>
<sequence length="240" mass="24558">MRILTVDDNAIIRIGLRSALGSVEGVDAVLDTDDAAEAERLAADGAVDVVLLDIQMPVTSGLELLPRLVPHVPVVMLTNTEDSAVLSEAMSAGACGYLVHGTFSPAAMVEVIHACMRGSAVVAGVQRHESSNSPGSPDSAAVVSVLNGAPAPVAAKSGVPSALDGMAGTQRGSLSTREAEVMDLVAEGLSNGEIAAKLFLSEKTVKNHINSIFAKLGVSTRARAISLWLRHSGVGPGAHP</sequence>
<keyword evidence="1 3" id="KW-0597">Phosphoprotein</keyword>
<dbReference type="InterPro" id="IPR039420">
    <property type="entry name" value="WalR-like"/>
</dbReference>
<feature type="modified residue" description="4-aspartylphosphate" evidence="3">
    <location>
        <position position="53"/>
    </location>
</feature>
<dbReference type="InterPro" id="IPR000792">
    <property type="entry name" value="Tscrpt_reg_LuxR_C"/>
</dbReference>
<dbReference type="RefSeq" id="WP_123303198.1">
    <property type="nucleotide sequence ID" value="NZ_RKHK01000001.1"/>
</dbReference>
<dbReference type="Gene3D" id="1.10.10.10">
    <property type="entry name" value="Winged helix-like DNA-binding domain superfamily/Winged helix DNA-binding domain"/>
    <property type="match status" value="1"/>
</dbReference>
<dbReference type="SUPFAM" id="SSF46894">
    <property type="entry name" value="C-terminal effector domain of the bipartite response regulators"/>
    <property type="match status" value="1"/>
</dbReference>
<comment type="caution">
    <text evidence="6">The sequence shown here is derived from an EMBL/GenBank/DDBJ whole genome shotgun (WGS) entry which is preliminary data.</text>
</comment>
<evidence type="ECO:0000313" key="6">
    <source>
        <dbReference type="EMBL" id="ROR72664.1"/>
    </source>
</evidence>
<feature type="domain" description="HTH luxR-type" evidence="4">
    <location>
        <begin position="167"/>
        <end position="232"/>
    </location>
</feature>
<dbReference type="Gene3D" id="3.40.50.2300">
    <property type="match status" value="1"/>
</dbReference>
<organism evidence="6 7">
    <name type="scientific">Bogoriella caseilytica</name>
    <dbReference type="NCBI Taxonomy" id="56055"/>
    <lineage>
        <taxon>Bacteria</taxon>
        <taxon>Bacillati</taxon>
        <taxon>Actinomycetota</taxon>
        <taxon>Actinomycetes</taxon>
        <taxon>Micrococcales</taxon>
        <taxon>Bogoriellaceae</taxon>
        <taxon>Bogoriella</taxon>
    </lineage>
</organism>
<dbReference type="PANTHER" id="PTHR43214">
    <property type="entry name" value="TWO-COMPONENT RESPONSE REGULATOR"/>
    <property type="match status" value="1"/>
</dbReference>
<dbReference type="GO" id="GO:0003677">
    <property type="term" value="F:DNA binding"/>
    <property type="evidence" value="ECO:0007669"/>
    <property type="project" value="UniProtKB-KW"/>
</dbReference>
<dbReference type="PROSITE" id="PS00622">
    <property type="entry name" value="HTH_LUXR_1"/>
    <property type="match status" value="1"/>
</dbReference>
<dbReference type="SMART" id="SM00421">
    <property type="entry name" value="HTH_LUXR"/>
    <property type="match status" value="1"/>
</dbReference>
<dbReference type="Pfam" id="PF00072">
    <property type="entry name" value="Response_reg"/>
    <property type="match status" value="1"/>
</dbReference>
<gene>
    <name evidence="6" type="ORF">EDD31_1022</name>
</gene>
<evidence type="ECO:0000259" key="4">
    <source>
        <dbReference type="PROSITE" id="PS50043"/>
    </source>
</evidence>
<dbReference type="PRINTS" id="PR00038">
    <property type="entry name" value="HTHLUXR"/>
</dbReference>
<dbReference type="EMBL" id="RKHK01000001">
    <property type="protein sequence ID" value="ROR72664.1"/>
    <property type="molecule type" value="Genomic_DNA"/>
</dbReference>
<dbReference type="InterPro" id="IPR036388">
    <property type="entry name" value="WH-like_DNA-bd_sf"/>
</dbReference>
<dbReference type="OrthoDB" id="9808843at2"/>